<dbReference type="RefSeq" id="WP_095636606.1">
    <property type="nucleotide sequence ID" value="NZ_NSKC01000003.1"/>
</dbReference>
<dbReference type="Proteomes" id="UP000218083">
    <property type="component" value="Unassembled WGS sequence"/>
</dbReference>
<proteinExistence type="predicted"/>
<feature type="compositionally biased region" description="Basic and acidic residues" evidence="1">
    <location>
        <begin position="123"/>
        <end position="134"/>
    </location>
</feature>
<keyword evidence="3" id="KW-1185">Reference proteome</keyword>
<evidence type="ECO:0000313" key="3">
    <source>
        <dbReference type="Proteomes" id="UP000218083"/>
    </source>
</evidence>
<feature type="region of interest" description="Disordered" evidence="1">
    <location>
        <begin position="238"/>
        <end position="259"/>
    </location>
</feature>
<sequence length="275" mass="28237">MTLPLDDLMRRAHAQLLAASVDIDEEREAVPGRSMALTEVDLEVPVGFLAEPVDPASVEESPPELLVTFEEGDGCISLSFRLRPPPGTGDAEEPAGGGRGTGDDARADGPSGSDGGRGRPRRPHSERGRSDAARRVGTLGRVGSASSGATAGEAVETAETPESAETDATPGDGRATAEDGRAATGDGTEGGERSAVEELIGLGARPRTARLLARHGPPVEEVASAGVHELRASLEEALRDEDDGTATAGAERSSAPVPDVRELSRIVAAAAERES</sequence>
<feature type="compositionally biased region" description="Low complexity" evidence="1">
    <location>
        <begin position="143"/>
        <end position="161"/>
    </location>
</feature>
<gene>
    <name evidence="2" type="ORF">CK500_07450</name>
</gene>
<reference evidence="2 3" key="1">
    <citation type="submission" date="2017-08" db="EMBL/GenBank/DDBJ databases">
        <title>The strain WRN001 was isolated from Binhai saline alkaline soil, Tianjin, China.</title>
        <authorList>
            <person name="Liu D."/>
            <person name="Zhang G."/>
        </authorList>
    </citation>
    <scope>NUCLEOTIDE SEQUENCE [LARGE SCALE GENOMIC DNA]</scope>
    <source>
        <strain evidence="2 3">WN019</strain>
    </source>
</reference>
<organism evidence="2 3">
    <name type="scientific">Halorubrum salipaludis</name>
    <dbReference type="NCBI Taxonomy" id="2032630"/>
    <lineage>
        <taxon>Archaea</taxon>
        <taxon>Methanobacteriati</taxon>
        <taxon>Methanobacteriota</taxon>
        <taxon>Stenosarchaea group</taxon>
        <taxon>Halobacteria</taxon>
        <taxon>Halobacteriales</taxon>
        <taxon>Haloferacaceae</taxon>
        <taxon>Halorubrum</taxon>
    </lineage>
</organism>
<name>A0A2A2FI78_9EURY</name>
<feature type="region of interest" description="Disordered" evidence="1">
    <location>
        <begin position="77"/>
        <end position="194"/>
    </location>
</feature>
<dbReference type="EMBL" id="NSKC01000003">
    <property type="protein sequence ID" value="PAU84255.1"/>
    <property type="molecule type" value="Genomic_DNA"/>
</dbReference>
<evidence type="ECO:0000256" key="1">
    <source>
        <dbReference type="SAM" id="MobiDB-lite"/>
    </source>
</evidence>
<accession>A0A2A2FI78</accession>
<evidence type="ECO:0000313" key="2">
    <source>
        <dbReference type="EMBL" id="PAU84255.1"/>
    </source>
</evidence>
<dbReference type="AlphaFoldDB" id="A0A2A2FI78"/>
<protein>
    <submittedName>
        <fullName evidence="2">Uncharacterized protein</fullName>
    </submittedName>
</protein>
<comment type="caution">
    <text evidence="2">The sequence shown here is derived from an EMBL/GenBank/DDBJ whole genome shotgun (WGS) entry which is preliminary data.</text>
</comment>